<name>A0A1G2H2C0_9BACT</name>
<dbReference type="SFLD" id="SFLDS00003">
    <property type="entry name" value="Haloacid_Dehalogenase"/>
    <property type="match status" value="1"/>
</dbReference>
<dbReference type="AlphaFoldDB" id="A0A1G2H2C0"/>
<dbReference type="STRING" id="1802129.A3J04_02495"/>
<dbReference type="InterPro" id="IPR023214">
    <property type="entry name" value="HAD_sf"/>
</dbReference>
<sequence>MNYKAIIFDFFGVISSEVGLFWFKKYFPEDQIDHLKEKYILPADLGDISYDQFITQIGSLVGISPSDVKKEWKNRVVINDSIVSFIQKVQGSFKIGLLSDAPSEFLRPLLRENVLENLFDAIVISSEVKITKREEEIYKLILNKLEVDPPQAIFVDDNVNNIKIAESLGIKGYLYNAGTDSIQDFVKTLNI</sequence>
<dbReference type="EMBL" id="MHNZ01000027">
    <property type="protein sequence ID" value="OGZ56108.1"/>
    <property type="molecule type" value="Genomic_DNA"/>
</dbReference>
<dbReference type="Proteomes" id="UP000177954">
    <property type="component" value="Unassembled WGS sequence"/>
</dbReference>
<proteinExistence type="predicted"/>
<evidence type="ECO:0000313" key="2">
    <source>
        <dbReference type="Proteomes" id="UP000177954"/>
    </source>
</evidence>
<reference evidence="1 2" key="1">
    <citation type="journal article" date="2016" name="Nat. Commun.">
        <title>Thousands of microbial genomes shed light on interconnected biogeochemical processes in an aquifer system.</title>
        <authorList>
            <person name="Anantharaman K."/>
            <person name="Brown C.T."/>
            <person name="Hug L.A."/>
            <person name="Sharon I."/>
            <person name="Castelle C.J."/>
            <person name="Probst A.J."/>
            <person name="Thomas B.C."/>
            <person name="Singh A."/>
            <person name="Wilkins M.J."/>
            <person name="Karaoz U."/>
            <person name="Brodie E.L."/>
            <person name="Williams K.H."/>
            <person name="Hubbard S.S."/>
            <person name="Banfield J.F."/>
        </authorList>
    </citation>
    <scope>NUCLEOTIDE SEQUENCE [LARGE SCALE GENOMIC DNA]</scope>
</reference>
<dbReference type="NCBIfam" id="TIGR01509">
    <property type="entry name" value="HAD-SF-IA-v3"/>
    <property type="match status" value="1"/>
</dbReference>
<dbReference type="Pfam" id="PF00702">
    <property type="entry name" value="Hydrolase"/>
    <property type="match status" value="1"/>
</dbReference>
<dbReference type="PANTHER" id="PTHR43611">
    <property type="entry name" value="ALPHA-D-GLUCOSE 1-PHOSPHATE PHOSPHATASE"/>
    <property type="match status" value="1"/>
</dbReference>
<organism evidence="1 2">
    <name type="scientific">Candidatus Ryanbacteria bacterium RIFCSPLOWO2_02_FULL_47_14</name>
    <dbReference type="NCBI Taxonomy" id="1802129"/>
    <lineage>
        <taxon>Bacteria</taxon>
        <taxon>Candidatus Ryaniibacteriota</taxon>
    </lineage>
</organism>
<protein>
    <recommendedName>
        <fullName evidence="3">Haloacid dehalogenase</fullName>
    </recommendedName>
</protein>
<accession>A0A1G2H2C0</accession>
<dbReference type="Gene3D" id="3.40.50.1000">
    <property type="entry name" value="HAD superfamily/HAD-like"/>
    <property type="match status" value="1"/>
</dbReference>
<evidence type="ECO:0008006" key="3">
    <source>
        <dbReference type="Google" id="ProtNLM"/>
    </source>
</evidence>
<dbReference type="InterPro" id="IPR036412">
    <property type="entry name" value="HAD-like_sf"/>
</dbReference>
<comment type="caution">
    <text evidence="1">The sequence shown here is derived from an EMBL/GenBank/DDBJ whole genome shotgun (WGS) entry which is preliminary data.</text>
</comment>
<evidence type="ECO:0000313" key="1">
    <source>
        <dbReference type="EMBL" id="OGZ56108.1"/>
    </source>
</evidence>
<dbReference type="SUPFAM" id="SSF56784">
    <property type="entry name" value="HAD-like"/>
    <property type="match status" value="1"/>
</dbReference>
<dbReference type="PANTHER" id="PTHR43611:SF3">
    <property type="entry name" value="FLAVIN MONONUCLEOTIDE HYDROLASE 1, CHLOROPLATIC"/>
    <property type="match status" value="1"/>
</dbReference>
<dbReference type="NCBIfam" id="TIGR01549">
    <property type="entry name" value="HAD-SF-IA-v1"/>
    <property type="match status" value="1"/>
</dbReference>
<dbReference type="InterPro" id="IPR006439">
    <property type="entry name" value="HAD-SF_hydro_IA"/>
</dbReference>
<dbReference type="SFLD" id="SFLDG01129">
    <property type="entry name" value="C1.5:_HAD__Beta-PGM__Phosphata"/>
    <property type="match status" value="1"/>
</dbReference>
<gene>
    <name evidence="1" type="ORF">A3J04_02495</name>
</gene>
<dbReference type="PRINTS" id="PR00413">
    <property type="entry name" value="HADHALOGNASE"/>
</dbReference>